<keyword evidence="7" id="KW-1185">Reference proteome</keyword>
<dbReference type="RefSeq" id="WP_116224765.1">
    <property type="nucleotide sequence ID" value="NZ_AP018437.1"/>
</dbReference>
<dbReference type="PROSITE" id="PS00211">
    <property type="entry name" value="ABC_TRANSPORTER_1"/>
    <property type="match status" value="1"/>
</dbReference>
<dbReference type="GO" id="GO:0005524">
    <property type="term" value="F:ATP binding"/>
    <property type="evidence" value="ECO:0007669"/>
    <property type="project" value="UniProtKB-KW"/>
</dbReference>
<comment type="caution">
    <text evidence="6">The sequence shown here is derived from an EMBL/GenBank/DDBJ whole genome shotgun (WGS) entry which is preliminary data.</text>
</comment>
<dbReference type="InterPro" id="IPR003439">
    <property type="entry name" value="ABC_transporter-like_ATP-bd"/>
</dbReference>
<dbReference type="GO" id="GO:0016887">
    <property type="term" value="F:ATP hydrolysis activity"/>
    <property type="evidence" value="ECO:0007669"/>
    <property type="project" value="InterPro"/>
</dbReference>
<dbReference type="EMBL" id="QUMS01000001">
    <property type="protein sequence ID" value="REG11644.1"/>
    <property type="molecule type" value="Genomic_DNA"/>
</dbReference>
<sequence length="268" mass="29990">MNILRAEELSLGYRNKKVVEQFSTSIQQGSLIGMVGPNGSGKTTLLRALSGLIKPFGGQVFVGEQNLFLLTPRKRAQLIGWVPQRERLAWPLTVREVISLGRAPHRGWLLPMTKTDQAVIDDVIHNSDLDSLEDRRMDELSGGEFQRVLIARALTQEPRVLLLDEPTTNLDIHYQIQVMDLIRQLVSCGGITVLMVIHDLNIAARYCDGLILLHRGKQICAGSPVDVLTPENLEAVFNVKTNLYRDPWGFWAVSARNGTGQYGREEPK</sequence>
<dbReference type="PANTHER" id="PTHR42794">
    <property type="entry name" value="HEMIN IMPORT ATP-BINDING PROTEIN HMUV"/>
    <property type="match status" value="1"/>
</dbReference>
<evidence type="ECO:0000256" key="3">
    <source>
        <dbReference type="ARBA" id="ARBA00022840"/>
    </source>
</evidence>
<dbReference type="CDD" id="cd03214">
    <property type="entry name" value="ABC_Iron-Siderophores_B12_Hemin"/>
    <property type="match status" value="1"/>
</dbReference>
<dbReference type="InterPro" id="IPR003593">
    <property type="entry name" value="AAA+_ATPase"/>
</dbReference>
<dbReference type="PANTHER" id="PTHR42794:SF1">
    <property type="entry name" value="HEMIN IMPORT ATP-BINDING PROTEIN HMUV"/>
    <property type="match status" value="1"/>
</dbReference>
<dbReference type="InterPro" id="IPR017871">
    <property type="entry name" value="ABC_transporter-like_CS"/>
</dbReference>
<dbReference type="Pfam" id="PF00005">
    <property type="entry name" value="ABC_tran"/>
    <property type="match status" value="1"/>
</dbReference>
<dbReference type="FunFam" id="3.40.50.300:FF:000134">
    <property type="entry name" value="Iron-enterobactin ABC transporter ATP-binding protein"/>
    <property type="match status" value="1"/>
</dbReference>
<evidence type="ECO:0000313" key="7">
    <source>
        <dbReference type="Proteomes" id="UP000256388"/>
    </source>
</evidence>
<evidence type="ECO:0000256" key="4">
    <source>
        <dbReference type="ARBA" id="ARBA00022967"/>
    </source>
</evidence>
<dbReference type="SMART" id="SM00382">
    <property type="entry name" value="AAA"/>
    <property type="match status" value="1"/>
</dbReference>
<gene>
    <name evidence="6" type="ORF">DFR64_1536</name>
</gene>
<keyword evidence="4" id="KW-1278">Translocase</keyword>
<evidence type="ECO:0000259" key="5">
    <source>
        <dbReference type="PROSITE" id="PS50893"/>
    </source>
</evidence>
<evidence type="ECO:0000256" key="2">
    <source>
        <dbReference type="ARBA" id="ARBA00022741"/>
    </source>
</evidence>
<keyword evidence="2" id="KW-0547">Nucleotide-binding</keyword>
<name>A0A347ZR71_9CHLR</name>
<keyword evidence="1" id="KW-0813">Transport</keyword>
<evidence type="ECO:0000256" key="1">
    <source>
        <dbReference type="ARBA" id="ARBA00022448"/>
    </source>
</evidence>
<keyword evidence="3 6" id="KW-0067">ATP-binding</keyword>
<organism evidence="6 7">
    <name type="scientific">Pelolinea submarina</name>
    <dbReference type="NCBI Taxonomy" id="913107"/>
    <lineage>
        <taxon>Bacteria</taxon>
        <taxon>Bacillati</taxon>
        <taxon>Chloroflexota</taxon>
        <taxon>Anaerolineae</taxon>
        <taxon>Anaerolineales</taxon>
        <taxon>Anaerolineaceae</taxon>
        <taxon>Pelolinea</taxon>
    </lineage>
</organism>
<dbReference type="Proteomes" id="UP000256388">
    <property type="component" value="Unassembled WGS sequence"/>
</dbReference>
<reference evidence="6 7" key="1">
    <citation type="submission" date="2018-08" db="EMBL/GenBank/DDBJ databases">
        <title>Genomic Encyclopedia of Type Strains, Phase IV (KMG-IV): sequencing the most valuable type-strain genomes for metagenomic binning, comparative biology and taxonomic classification.</title>
        <authorList>
            <person name="Goeker M."/>
        </authorList>
    </citation>
    <scope>NUCLEOTIDE SEQUENCE [LARGE SCALE GENOMIC DNA]</scope>
    <source>
        <strain evidence="6 7">DSM 23923</strain>
    </source>
</reference>
<dbReference type="OrthoDB" id="9787851at2"/>
<feature type="domain" description="ABC transporter" evidence="5">
    <location>
        <begin position="4"/>
        <end position="240"/>
    </location>
</feature>
<dbReference type="Gene3D" id="3.40.50.300">
    <property type="entry name" value="P-loop containing nucleotide triphosphate hydrolases"/>
    <property type="match status" value="1"/>
</dbReference>
<dbReference type="InterPro" id="IPR027417">
    <property type="entry name" value="P-loop_NTPase"/>
</dbReference>
<evidence type="ECO:0000313" key="6">
    <source>
        <dbReference type="EMBL" id="REG11644.1"/>
    </source>
</evidence>
<accession>A0A347ZR71</accession>
<protein>
    <submittedName>
        <fullName evidence="6">Iron complex transport system ATP-binding protein</fullName>
    </submittedName>
</protein>
<dbReference type="PROSITE" id="PS50893">
    <property type="entry name" value="ABC_TRANSPORTER_2"/>
    <property type="match status" value="1"/>
</dbReference>
<dbReference type="SUPFAM" id="SSF52540">
    <property type="entry name" value="P-loop containing nucleoside triphosphate hydrolases"/>
    <property type="match status" value="1"/>
</dbReference>
<proteinExistence type="predicted"/>
<dbReference type="AlphaFoldDB" id="A0A347ZR71"/>